<keyword evidence="12" id="KW-1185">Reference proteome</keyword>
<feature type="binding site" evidence="8">
    <location>
        <position position="582"/>
    </location>
    <ligand>
        <name>Zn(2+)</name>
        <dbReference type="ChEBI" id="CHEBI:29105"/>
        <label>2</label>
    </ligand>
</feature>
<dbReference type="GO" id="GO:0006310">
    <property type="term" value="P:DNA recombination"/>
    <property type="evidence" value="ECO:0007669"/>
    <property type="project" value="InterPro"/>
</dbReference>
<feature type="binding site" evidence="8">
    <location>
        <position position="597"/>
    </location>
    <ligand>
        <name>Zn(2+)</name>
        <dbReference type="ChEBI" id="CHEBI:29105"/>
        <label>1</label>
    </ligand>
</feature>
<feature type="binding site" evidence="8">
    <location>
        <position position="555"/>
    </location>
    <ligand>
        <name>Zn(2+)</name>
        <dbReference type="ChEBI" id="CHEBI:29105"/>
        <label>1</label>
    </ligand>
</feature>
<protein>
    <recommendedName>
        <fullName evidence="8">Probable replication restart protein PriA</fullName>
    </recommendedName>
    <alternativeName>
        <fullName evidence="8">Putative ATP-dependent DNA helicase PriA</fullName>
    </alternativeName>
</protein>
<evidence type="ECO:0000256" key="9">
    <source>
        <dbReference type="SAM" id="MobiDB-lite"/>
    </source>
</evidence>
<dbReference type="SUPFAM" id="SSF52540">
    <property type="entry name" value="P-loop containing nucleoside triphosphate hydrolases"/>
    <property type="match status" value="1"/>
</dbReference>
<dbReference type="InterPro" id="IPR027417">
    <property type="entry name" value="P-loop_NTPase"/>
</dbReference>
<evidence type="ECO:0000256" key="8">
    <source>
        <dbReference type="HAMAP-Rule" id="MF_00983"/>
    </source>
</evidence>
<sequence>MITSSGARPEQGSLLDLPAPTATPVDGNGVENPVARVVVDVPLPHLDHPFDYLVPPELDDNAVPGARVQVRFAGQDRPAYVVERRAETDHRGTLAPLRRAASPVPVLSPAVLRLCRAVADRYAGTLMDVVRLAVPPRHATTEKSVLEKRATGLAVPAAVPAPVGDAWACYTGGPAFLRHLAAGESPRAVWSALPAQAASTGSSGEKPVVRRSGREEARSADRQPAPVPTVPSGDGREAPPRDGLSSGTGPEARSGAREASGTGPAAVSGGGEASGTGPAAASGGGEASGTGPEASSGASEASAAAPSVSTQGEAPASGPVLPTGVRDTSVDAREASSVPRPAPWPATIAEAAQATLASGRGVLIVLPTNRQVDDVVAALKDALPGEPVARLVADDGPARRYRAFLRVLLGDVRVVVGTRAAAFAPVANLGLAVVFDDGDDRLEEPRAPYPHTRQVLALRADLEEAALLVGGFARTVEAQLLVEQGWAHPVQAPRTVVRAAAPRVLAPSDVDLAREGPAAAARIPPPAWEVARSALERGPVLVQVARAGYLPVVACARCREPARCAACHGPLRLDRPGVAPTCSWCGRHATNWHCPTCGHGALRAARVGSSRTAEELGRAFPSVPVVVSGASGSHGVVETVDDRPRVVVATPGAEPTAAGGYAAALILDAAATTSRPELWASAEALRRWFGAAALVRGAADGGTVMLLGRPAPIPAQALVRWDPAGFATRELGERSELAFPPAVRMASLQGSPRAVRSLLDHLDRFEGLELLGPVEAEDGEVRALLRTPRRSGAELARRLAQASAVRSARKEEGSVRIQVDPPDLW</sequence>
<evidence type="ECO:0000256" key="1">
    <source>
        <dbReference type="ARBA" id="ARBA00022515"/>
    </source>
</evidence>
<dbReference type="GO" id="GO:0006270">
    <property type="term" value="P:DNA replication initiation"/>
    <property type="evidence" value="ECO:0007669"/>
    <property type="project" value="TreeGrafter"/>
</dbReference>
<keyword evidence="5 8" id="KW-0862">Zinc</keyword>
<dbReference type="InterPro" id="IPR042115">
    <property type="entry name" value="PriA_3primeBD_sf"/>
</dbReference>
<feature type="binding site" evidence="8">
    <location>
        <position position="594"/>
    </location>
    <ligand>
        <name>Zn(2+)</name>
        <dbReference type="ChEBI" id="CHEBI:29105"/>
        <label>1</label>
    </ligand>
</feature>
<dbReference type="GO" id="GO:0003677">
    <property type="term" value="F:DNA binding"/>
    <property type="evidence" value="ECO:0007669"/>
    <property type="project" value="UniProtKB-UniRule"/>
</dbReference>
<proteinExistence type="inferred from homology"/>
<evidence type="ECO:0000256" key="6">
    <source>
        <dbReference type="ARBA" id="ARBA00022840"/>
    </source>
</evidence>
<dbReference type="EMBL" id="PDJI01000004">
    <property type="protein sequence ID" value="PFG38001.1"/>
    <property type="molecule type" value="Genomic_DNA"/>
</dbReference>
<dbReference type="GO" id="GO:0043138">
    <property type="term" value="F:3'-5' DNA helicase activity"/>
    <property type="evidence" value="ECO:0007669"/>
    <property type="project" value="TreeGrafter"/>
</dbReference>
<dbReference type="InterPro" id="IPR005259">
    <property type="entry name" value="PriA"/>
</dbReference>
<comment type="caution">
    <text evidence="8">As this protein does not have any detectable helicase domains, it probably does not have helicase activity.</text>
</comment>
<feature type="binding site" evidence="8">
    <location>
        <position position="567"/>
    </location>
    <ligand>
        <name>Zn(2+)</name>
        <dbReference type="ChEBI" id="CHEBI:29105"/>
        <label>2</label>
    </ligand>
</feature>
<comment type="caution">
    <text evidence="11">The sequence shown here is derived from an EMBL/GenBank/DDBJ whole genome shotgun (WGS) entry which is preliminary data.</text>
</comment>
<dbReference type="GO" id="GO:1990077">
    <property type="term" value="C:primosome complex"/>
    <property type="evidence" value="ECO:0007669"/>
    <property type="project" value="UniProtKB-UniRule"/>
</dbReference>
<keyword evidence="7 8" id="KW-0238">DNA-binding</keyword>
<dbReference type="Gene3D" id="3.40.1440.60">
    <property type="entry name" value="PriA, 3(prime) DNA-binding domain"/>
    <property type="match status" value="1"/>
</dbReference>
<evidence type="ECO:0000256" key="4">
    <source>
        <dbReference type="ARBA" id="ARBA00022741"/>
    </source>
</evidence>
<keyword evidence="3 8" id="KW-0479">Metal-binding</keyword>
<dbReference type="Gene3D" id="3.40.50.300">
    <property type="entry name" value="P-loop containing nucleotide triphosphate hydrolases"/>
    <property type="match status" value="1"/>
</dbReference>
<dbReference type="InterPro" id="IPR041222">
    <property type="entry name" value="PriA_3primeBD"/>
</dbReference>
<comment type="similarity">
    <text evidence="8">Belongs to the helicase family. PriA subfamily.</text>
</comment>
<accession>A0A2A9EHK1</accession>
<feature type="binding site" evidence="8">
    <location>
        <position position="564"/>
    </location>
    <ligand>
        <name>Zn(2+)</name>
        <dbReference type="ChEBI" id="CHEBI:29105"/>
        <label>2</label>
    </ligand>
</feature>
<feature type="domain" description="Primosomal protein N' 3' DNA-binding" evidence="10">
    <location>
        <begin position="36"/>
        <end position="135"/>
    </location>
</feature>
<feature type="binding site" evidence="8">
    <location>
        <position position="585"/>
    </location>
    <ligand>
        <name>Zn(2+)</name>
        <dbReference type="ChEBI" id="CHEBI:29105"/>
        <label>2</label>
    </ligand>
</feature>
<name>A0A2A9EHK1_9MICO</name>
<evidence type="ECO:0000313" key="11">
    <source>
        <dbReference type="EMBL" id="PFG38001.1"/>
    </source>
</evidence>
<evidence type="ECO:0000256" key="3">
    <source>
        <dbReference type="ARBA" id="ARBA00022723"/>
    </source>
</evidence>
<comment type="function">
    <text evidence="8">Initiates the restart of stalled replication forks, which reloads the replicative helicase on sites other than the origin of replication. Recognizes and binds to abandoned replication forks and remodels them to uncover a helicase loading site. Promotes assembly of the primosome at these replication forks.</text>
</comment>
<evidence type="ECO:0000313" key="12">
    <source>
        <dbReference type="Proteomes" id="UP000222106"/>
    </source>
</evidence>
<feature type="region of interest" description="Disordered" evidence="9">
    <location>
        <begin position="1"/>
        <end position="28"/>
    </location>
</feature>
<keyword evidence="4 8" id="KW-0547">Nucleotide-binding</keyword>
<comment type="cofactor">
    <cofactor evidence="8">
        <name>Zn(2+)</name>
        <dbReference type="ChEBI" id="CHEBI:29105"/>
    </cofactor>
    <text evidence="8">Binds 2 zinc ions per subunit.</text>
</comment>
<dbReference type="HAMAP" id="MF_00983">
    <property type="entry name" value="PriA"/>
    <property type="match status" value="1"/>
</dbReference>
<dbReference type="GO" id="GO:0006302">
    <property type="term" value="P:double-strand break repair"/>
    <property type="evidence" value="ECO:0007669"/>
    <property type="project" value="InterPro"/>
</dbReference>
<comment type="subunit">
    <text evidence="8">Component of the replication restart primosome.</text>
</comment>
<dbReference type="GO" id="GO:0005524">
    <property type="term" value="F:ATP binding"/>
    <property type="evidence" value="ECO:0007669"/>
    <property type="project" value="UniProtKB-UniRule"/>
</dbReference>
<dbReference type="PANTHER" id="PTHR30580">
    <property type="entry name" value="PRIMOSOMAL PROTEIN N"/>
    <property type="match status" value="1"/>
</dbReference>
<dbReference type="Proteomes" id="UP000222106">
    <property type="component" value="Unassembled WGS sequence"/>
</dbReference>
<organism evidence="11 12">
    <name type="scientific">Georgenia soli</name>
    <dbReference type="NCBI Taxonomy" id="638953"/>
    <lineage>
        <taxon>Bacteria</taxon>
        <taxon>Bacillati</taxon>
        <taxon>Actinomycetota</taxon>
        <taxon>Actinomycetes</taxon>
        <taxon>Micrococcales</taxon>
        <taxon>Bogoriellaceae</taxon>
        <taxon>Georgenia</taxon>
    </lineage>
</organism>
<reference evidence="11 12" key="1">
    <citation type="submission" date="2017-10" db="EMBL/GenBank/DDBJ databases">
        <title>Sequencing the genomes of 1000 actinobacteria strains.</title>
        <authorList>
            <person name="Klenk H.-P."/>
        </authorList>
    </citation>
    <scope>NUCLEOTIDE SEQUENCE [LARGE SCALE GENOMIC DNA]</scope>
    <source>
        <strain evidence="11 12">DSM 21838</strain>
    </source>
</reference>
<feature type="region of interest" description="Disordered" evidence="9">
    <location>
        <begin position="193"/>
        <end position="344"/>
    </location>
</feature>
<dbReference type="PANTHER" id="PTHR30580:SF0">
    <property type="entry name" value="PRIMOSOMAL PROTEIN N"/>
    <property type="match status" value="1"/>
</dbReference>
<dbReference type="Pfam" id="PF17764">
    <property type="entry name" value="PriA_3primeBD"/>
    <property type="match status" value="1"/>
</dbReference>
<gene>
    <name evidence="8" type="primary">priA</name>
    <name evidence="11" type="ORF">ATJ97_0469</name>
</gene>
<keyword evidence="2 8" id="KW-0235">DNA replication</keyword>
<feature type="compositionally biased region" description="Basic and acidic residues" evidence="9">
    <location>
        <begin position="212"/>
        <end position="221"/>
    </location>
</feature>
<evidence type="ECO:0000259" key="10">
    <source>
        <dbReference type="Pfam" id="PF17764"/>
    </source>
</evidence>
<feature type="binding site" evidence="8">
    <location>
        <position position="558"/>
    </location>
    <ligand>
        <name>Zn(2+)</name>
        <dbReference type="ChEBI" id="CHEBI:29105"/>
        <label>1</label>
    </ligand>
</feature>
<dbReference type="AlphaFoldDB" id="A0A2A9EHK1"/>
<dbReference type="GO" id="GO:0008270">
    <property type="term" value="F:zinc ion binding"/>
    <property type="evidence" value="ECO:0007669"/>
    <property type="project" value="UniProtKB-UniRule"/>
</dbReference>
<evidence type="ECO:0000256" key="7">
    <source>
        <dbReference type="ARBA" id="ARBA00023125"/>
    </source>
</evidence>
<evidence type="ECO:0000256" key="2">
    <source>
        <dbReference type="ARBA" id="ARBA00022705"/>
    </source>
</evidence>
<keyword evidence="1 8" id="KW-0639">Primosome</keyword>
<evidence type="ECO:0000256" key="5">
    <source>
        <dbReference type="ARBA" id="ARBA00022833"/>
    </source>
</evidence>
<keyword evidence="6 8" id="KW-0067">ATP-binding</keyword>
<feature type="compositionally biased region" description="Low complexity" evidence="9">
    <location>
        <begin position="289"/>
        <end position="309"/>
    </location>
</feature>
<dbReference type="GO" id="GO:0006269">
    <property type="term" value="P:DNA replication, synthesis of primer"/>
    <property type="evidence" value="ECO:0007669"/>
    <property type="project" value="UniProtKB-KW"/>
</dbReference>